<dbReference type="EMBL" id="JTBC02000002">
    <property type="protein sequence ID" value="PNO71286.1"/>
    <property type="molecule type" value="Genomic_DNA"/>
</dbReference>
<evidence type="ECO:0000313" key="2">
    <source>
        <dbReference type="Proteomes" id="UP000030378"/>
    </source>
</evidence>
<organism evidence="1 2">
    <name type="scientific">Serratia marcescens</name>
    <dbReference type="NCBI Taxonomy" id="615"/>
    <lineage>
        <taxon>Bacteria</taxon>
        <taxon>Pseudomonadati</taxon>
        <taxon>Pseudomonadota</taxon>
        <taxon>Gammaproteobacteria</taxon>
        <taxon>Enterobacterales</taxon>
        <taxon>Yersiniaceae</taxon>
        <taxon>Serratia</taxon>
    </lineage>
</organism>
<dbReference type="RefSeq" id="WP_102984952.1">
    <property type="nucleotide sequence ID" value="NZ_CAYAEN010000002.1"/>
</dbReference>
<comment type="caution">
    <text evidence="1">The sequence shown here is derived from an EMBL/GenBank/DDBJ whole genome shotgun (WGS) entry which is preliminary data.</text>
</comment>
<gene>
    <name evidence="1" type="ORF">MC70_015315</name>
</gene>
<dbReference type="AlphaFoldDB" id="A0AAP8TRG8"/>
<name>A0AAP8TRG8_SERMA</name>
<evidence type="ECO:0000313" key="1">
    <source>
        <dbReference type="EMBL" id="PNO71286.1"/>
    </source>
</evidence>
<protein>
    <submittedName>
        <fullName evidence="1">Regulator</fullName>
    </submittedName>
</protein>
<reference evidence="2" key="1">
    <citation type="submission" date="2017-12" db="EMBL/GenBank/DDBJ databases">
        <title>FDA dAtabase for Regulatory Grade micrObial Sequences (FDA-ARGOS): Supporting development and validation of Infectious Disease Dx tests.</title>
        <authorList>
            <person name="Campos J."/>
            <person name="Goldberg B."/>
            <person name="Tallon L."/>
            <person name="Sadzewicz L."/>
            <person name="Sengamalay N."/>
            <person name="Ott S."/>
            <person name="Godinez A."/>
            <person name="Nagaraj S."/>
            <person name="Vavikolanu K."/>
            <person name="Vyas G."/>
            <person name="Nadendla S."/>
            <person name="Aluvathingal J."/>
            <person name="Geyer C."/>
            <person name="Nandy P."/>
            <person name="Hobson J."/>
            <person name="Sichtig H."/>
        </authorList>
    </citation>
    <scope>NUCLEOTIDE SEQUENCE [LARGE SCALE GENOMIC DNA]</scope>
    <source>
        <strain evidence="2">FDAARGOS_79</strain>
    </source>
</reference>
<proteinExistence type="predicted"/>
<dbReference type="Proteomes" id="UP000030378">
    <property type="component" value="Unassembled WGS sequence"/>
</dbReference>
<accession>A0AAP8TRG8</accession>
<sequence length="76" mass="8509">MRKNISITVPTPHVTIEKYCELTGLSKNTVDDMLADGRLSSYRHRLGTGAKREKVLINMVKLTLNALSECEFSLTV</sequence>